<dbReference type="RefSeq" id="WP_024724227.1">
    <property type="nucleotide sequence ID" value="NZ_KN174167.1"/>
</dbReference>
<dbReference type="AlphaFoldDB" id="A0A096D6T5"/>
<evidence type="ECO:0008006" key="3">
    <source>
        <dbReference type="Google" id="ProtNLM"/>
    </source>
</evidence>
<sequence>MSKLMIAMPSDKTPPLYDFFNDELNEKQRQKLLSLFALMLQAPVSVMREPYVKHFTLERYSSLYELRAKSKTLVRIIFTMTPDGDVLFLTPFVKQHRRDTMQALESSLSLLDRMRDGSCSYQELSIEFFVNGGKTK</sequence>
<dbReference type="Pfam" id="PF05973">
    <property type="entry name" value="Gp49"/>
    <property type="match status" value="1"/>
</dbReference>
<reference evidence="1 2" key="1">
    <citation type="submission" date="2011-08" db="EMBL/GenBank/DDBJ databases">
        <title>The Genome Sequence of Clostridium orbiscindens 1_3_50AFAA.</title>
        <authorList>
            <consortium name="The Broad Institute Genome Sequencing Platform"/>
            <person name="Earl A."/>
            <person name="Ward D."/>
            <person name="Feldgarden M."/>
            <person name="Gevers D."/>
            <person name="Daigneault M."/>
            <person name="Strauss J."/>
            <person name="Allen-Vercoe E."/>
            <person name="Young S.K."/>
            <person name="Zeng Q."/>
            <person name="Gargeya S."/>
            <person name="Fitzgerald M."/>
            <person name="Haas B."/>
            <person name="Abouelleil A."/>
            <person name="Alvarado L."/>
            <person name="Arachchi H.M."/>
            <person name="Berlin A."/>
            <person name="Brown A."/>
            <person name="Chapman S.B."/>
            <person name="Chen Z."/>
            <person name="Dunbar C."/>
            <person name="Freedman E."/>
            <person name="Gearin G."/>
            <person name="Gellesch M."/>
            <person name="Goldberg J."/>
            <person name="Griggs A."/>
            <person name="Gujja S."/>
            <person name="Heiman D."/>
            <person name="Howarth C."/>
            <person name="Larson L."/>
            <person name="Lui A."/>
            <person name="MacDonald P.J.P."/>
            <person name="Montmayeur A."/>
            <person name="Murphy C."/>
            <person name="Neiman D."/>
            <person name="Pearson M."/>
            <person name="Priest M."/>
            <person name="Roberts A."/>
            <person name="Saif S."/>
            <person name="Shea T."/>
            <person name="Shenoy N."/>
            <person name="Sisk P."/>
            <person name="Stolte C."/>
            <person name="Sykes S."/>
            <person name="Wortman J."/>
            <person name="Nusbaum C."/>
            <person name="Birren B."/>
        </authorList>
    </citation>
    <scope>NUCLEOTIDE SEQUENCE [LARGE SCALE GENOMIC DNA]</scope>
    <source>
        <strain evidence="1 2">1_3_50AFAA</strain>
    </source>
</reference>
<accession>A0A096D6T5</accession>
<dbReference type="EMBL" id="ADLO01000114">
    <property type="protein sequence ID" value="KGF53269.1"/>
    <property type="molecule type" value="Genomic_DNA"/>
</dbReference>
<gene>
    <name evidence="1" type="ORF">HMPREF9460_03778</name>
</gene>
<name>A0A096D6T5_FLAPL</name>
<protein>
    <recommendedName>
        <fullName evidence="3">Phage derived protein Gp49-like</fullName>
    </recommendedName>
</protein>
<evidence type="ECO:0000313" key="1">
    <source>
        <dbReference type="EMBL" id="KGF53269.1"/>
    </source>
</evidence>
<dbReference type="PATRIC" id="fig|742738.3.peg.3888"/>
<keyword evidence="2" id="KW-1185">Reference proteome</keyword>
<organism evidence="1 2">
    <name type="scientific">Flavonifractor plautii 1_3_50AFAA</name>
    <dbReference type="NCBI Taxonomy" id="742738"/>
    <lineage>
        <taxon>Bacteria</taxon>
        <taxon>Bacillati</taxon>
        <taxon>Bacillota</taxon>
        <taxon>Clostridia</taxon>
        <taxon>Eubacteriales</taxon>
        <taxon>Oscillospiraceae</taxon>
        <taxon>Flavonifractor</taxon>
    </lineage>
</organism>
<dbReference type="HOGENOM" id="CLU_1871826_0_0_9"/>
<dbReference type="Proteomes" id="UP000029585">
    <property type="component" value="Unassembled WGS sequence"/>
</dbReference>
<proteinExistence type="predicted"/>
<dbReference type="InterPro" id="IPR009241">
    <property type="entry name" value="HigB-like"/>
</dbReference>
<comment type="caution">
    <text evidence="1">The sequence shown here is derived from an EMBL/GenBank/DDBJ whole genome shotgun (WGS) entry which is preliminary data.</text>
</comment>
<dbReference type="eggNOG" id="ENOG502ZD3U">
    <property type="taxonomic scope" value="Bacteria"/>
</dbReference>
<evidence type="ECO:0000313" key="2">
    <source>
        <dbReference type="Proteomes" id="UP000029585"/>
    </source>
</evidence>